<reference evidence="3" key="1">
    <citation type="journal article" date="2019" name="Int. J. Syst. Evol. Microbiol.">
        <title>The Global Catalogue of Microorganisms (GCM) 10K type strain sequencing project: providing services to taxonomists for standard genome sequencing and annotation.</title>
        <authorList>
            <consortium name="The Broad Institute Genomics Platform"/>
            <consortium name="The Broad Institute Genome Sequencing Center for Infectious Disease"/>
            <person name="Wu L."/>
            <person name="Ma J."/>
        </authorList>
    </citation>
    <scope>NUCLEOTIDE SEQUENCE [LARGE SCALE GENOMIC DNA]</scope>
    <source>
        <strain evidence="3">KACC 11407</strain>
    </source>
</reference>
<protein>
    <recommendedName>
        <fullName evidence="4">Multidrug transporter</fullName>
    </recommendedName>
</protein>
<accession>A0ABW0SJX2</accession>
<comment type="caution">
    <text evidence="2">The sequence shown here is derived from an EMBL/GenBank/DDBJ whole genome shotgun (WGS) entry which is preliminary data.</text>
</comment>
<organism evidence="2 3">
    <name type="scientific">Lysobacter yangpyeongensis</name>
    <dbReference type="NCBI Taxonomy" id="346182"/>
    <lineage>
        <taxon>Bacteria</taxon>
        <taxon>Pseudomonadati</taxon>
        <taxon>Pseudomonadota</taxon>
        <taxon>Gammaproteobacteria</taxon>
        <taxon>Lysobacterales</taxon>
        <taxon>Lysobacteraceae</taxon>
        <taxon>Lysobacter</taxon>
    </lineage>
</organism>
<keyword evidence="3" id="KW-1185">Reference proteome</keyword>
<evidence type="ECO:0000313" key="3">
    <source>
        <dbReference type="Proteomes" id="UP001596036"/>
    </source>
</evidence>
<proteinExistence type="predicted"/>
<dbReference type="RefSeq" id="WP_386753395.1">
    <property type="nucleotide sequence ID" value="NZ_JBHSNM010000001.1"/>
</dbReference>
<dbReference type="EMBL" id="JBHSNM010000001">
    <property type="protein sequence ID" value="MFC5569358.1"/>
    <property type="molecule type" value="Genomic_DNA"/>
</dbReference>
<gene>
    <name evidence="2" type="ORF">ACFPN1_04645</name>
</gene>
<feature type="compositionally biased region" description="Polar residues" evidence="1">
    <location>
        <begin position="1"/>
        <end position="11"/>
    </location>
</feature>
<sequence length="48" mass="5490">MTVKKTTQYRSAKTGEFVPRQFAERNPSTTVKERNVVHKPSPTKSRGK</sequence>
<evidence type="ECO:0000313" key="2">
    <source>
        <dbReference type="EMBL" id="MFC5569358.1"/>
    </source>
</evidence>
<evidence type="ECO:0000256" key="1">
    <source>
        <dbReference type="SAM" id="MobiDB-lite"/>
    </source>
</evidence>
<name>A0ABW0SJX2_9GAMM</name>
<feature type="region of interest" description="Disordered" evidence="1">
    <location>
        <begin position="1"/>
        <end position="48"/>
    </location>
</feature>
<evidence type="ECO:0008006" key="4">
    <source>
        <dbReference type="Google" id="ProtNLM"/>
    </source>
</evidence>
<dbReference type="Proteomes" id="UP001596036">
    <property type="component" value="Unassembled WGS sequence"/>
</dbReference>